<proteinExistence type="inferred from homology"/>
<comment type="similarity">
    <text evidence="6">Belongs to the carbohydrate kinase PfkB family. LacC subfamily.</text>
</comment>
<keyword evidence="2 6" id="KW-0808">Transferase</keyword>
<keyword evidence="4" id="KW-0418">Kinase</keyword>
<evidence type="ECO:0000256" key="3">
    <source>
        <dbReference type="ARBA" id="ARBA00022741"/>
    </source>
</evidence>
<dbReference type="GO" id="GO:0009024">
    <property type="term" value="F:tagatose-6-phosphate kinase activity"/>
    <property type="evidence" value="ECO:0007669"/>
    <property type="project" value="UniProtKB-EC"/>
</dbReference>
<comment type="similarity">
    <text evidence="1">Belongs to the carbohydrate kinase pfkB family.</text>
</comment>
<evidence type="ECO:0000256" key="2">
    <source>
        <dbReference type="ARBA" id="ARBA00022679"/>
    </source>
</evidence>
<dbReference type="GO" id="GO:0005829">
    <property type="term" value="C:cytosol"/>
    <property type="evidence" value="ECO:0007669"/>
    <property type="project" value="TreeGrafter"/>
</dbReference>
<dbReference type="GO" id="GO:0005988">
    <property type="term" value="P:lactose metabolic process"/>
    <property type="evidence" value="ECO:0007669"/>
    <property type="project" value="UniProtKB-KW"/>
</dbReference>
<keyword evidence="5 6" id="KW-0067">ATP-binding</keyword>
<organism evidence="8 9">
    <name type="scientific">Sulfobacillus benefaciens</name>
    <dbReference type="NCBI Taxonomy" id="453960"/>
    <lineage>
        <taxon>Bacteria</taxon>
        <taxon>Bacillati</taxon>
        <taxon>Bacillota</taxon>
        <taxon>Clostridia</taxon>
        <taxon>Eubacteriales</taxon>
        <taxon>Clostridiales Family XVII. Incertae Sedis</taxon>
        <taxon>Sulfobacillus</taxon>
    </lineage>
</organism>
<evidence type="ECO:0000256" key="1">
    <source>
        <dbReference type="ARBA" id="ARBA00005380"/>
    </source>
</evidence>
<accession>A0A2T2WUR5</accession>
<keyword evidence="6" id="KW-0423">Lactose metabolism</keyword>
<evidence type="ECO:0000313" key="8">
    <source>
        <dbReference type="EMBL" id="PSR25963.1"/>
    </source>
</evidence>
<dbReference type="PANTHER" id="PTHR46566">
    <property type="entry name" value="1-PHOSPHOFRUCTOKINASE-RELATED"/>
    <property type="match status" value="1"/>
</dbReference>
<evidence type="ECO:0000256" key="5">
    <source>
        <dbReference type="ARBA" id="ARBA00022840"/>
    </source>
</evidence>
<gene>
    <name evidence="8" type="ORF">C7B43_15500</name>
</gene>
<dbReference type="Proteomes" id="UP000242699">
    <property type="component" value="Unassembled WGS sequence"/>
</dbReference>
<dbReference type="EMBL" id="PXYT01000046">
    <property type="protein sequence ID" value="PSR25963.1"/>
    <property type="molecule type" value="Genomic_DNA"/>
</dbReference>
<dbReference type="InterPro" id="IPR011611">
    <property type="entry name" value="PfkB_dom"/>
</dbReference>
<dbReference type="Gene3D" id="3.40.1190.20">
    <property type="match status" value="1"/>
</dbReference>
<dbReference type="UniPathway" id="UPA00704">
    <property type="reaction ID" value="UER00715"/>
</dbReference>
<protein>
    <recommendedName>
        <fullName evidence="6">Tagatose-6-phosphate kinase</fullName>
        <ecNumber evidence="6">2.7.1.144</ecNumber>
    </recommendedName>
</protein>
<feature type="domain" description="Carbohydrate kinase PfkB" evidence="7">
    <location>
        <begin position="47"/>
        <end position="322"/>
    </location>
</feature>
<dbReference type="GO" id="GO:0005524">
    <property type="term" value="F:ATP binding"/>
    <property type="evidence" value="ECO:0007669"/>
    <property type="project" value="UniProtKB-KW"/>
</dbReference>
<comment type="pathway">
    <text evidence="6">Carbohydrate metabolism; D-tagatose 6-phosphate degradation; D-glyceraldehyde 3-phosphate and glycerone phosphate from D-tagatose 6-phosphate: step 1/2.</text>
</comment>
<name>A0A2T2WUR5_9FIRM</name>
<dbReference type="InterPro" id="IPR017583">
    <property type="entry name" value="Tagatose/fructose_Pkinase"/>
</dbReference>
<evidence type="ECO:0000256" key="4">
    <source>
        <dbReference type="ARBA" id="ARBA00022777"/>
    </source>
</evidence>
<keyword evidence="3 6" id="KW-0547">Nucleotide-binding</keyword>
<dbReference type="SUPFAM" id="SSF53613">
    <property type="entry name" value="Ribokinase-like"/>
    <property type="match status" value="1"/>
</dbReference>
<dbReference type="Pfam" id="PF00294">
    <property type="entry name" value="PfkB"/>
    <property type="match status" value="1"/>
</dbReference>
<dbReference type="EC" id="2.7.1.144" evidence="6"/>
<reference evidence="8 9" key="1">
    <citation type="journal article" date="2014" name="BMC Genomics">
        <title>Comparison of environmental and isolate Sulfobacillus genomes reveals diverse carbon, sulfur, nitrogen, and hydrogen metabolisms.</title>
        <authorList>
            <person name="Justice N.B."/>
            <person name="Norman A."/>
            <person name="Brown C.T."/>
            <person name="Singh A."/>
            <person name="Thomas B.C."/>
            <person name="Banfield J.F."/>
        </authorList>
    </citation>
    <scope>NUCLEOTIDE SEQUENCE [LARGE SCALE GENOMIC DNA]</scope>
    <source>
        <strain evidence="8">AMDSBA1</strain>
    </source>
</reference>
<dbReference type="InterPro" id="IPR029056">
    <property type="entry name" value="Ribokinase-like"/>
</dbReference>
<dbReference type="GO" id="GO:2001059">
    <property type="term" value="P:D-tagatose 6-phosphate catabolic process"/>
    <property type="evidence" value="ECO:0007669"/>
    <property type="project" value="UniProtKB-UniPathway"/>
</dbReference>
<comment type="caution">
    <text evidence="8">The sequence shown here is derived from an EMBL/GenBank/DDBJ whole genome shotgun (WGS) entry which is preliminary data.</text>
</comment>
<dbReference type="GO" id="GO:0008443">
    <property type="term" value="F:phosphofructokinase activity"/>
    <property type="evidence" value="ECO:0007669"/>
    <property type="project" value="TreeGrafter"/>
</dbReference>
<dbReference type="PANTHER" id="PTHR46566:SF2">
    <property type="entry name" value="ATP-DEPENDENT 6-PHOSPHOFRUCTOKINASE ISOZYME 2"/>
    <property type="match status" value="1"/>
</dbReference>
<evidence type="ECO:0000256" key="6">
    <source>
        <dbReference type="PIRNR" id="PIRNR000535"/>
    </source>
</evidence>
<evidence type="ECO:0000313" key="9">
    <source>
        <dbReference type="Proteomes" id="UP000242699"/>
    </source>
</evidence>
<dbReference type="PIRSF" id="PIRSF000535">
    <property type="entry name" value="1PFK/6PFK/LacC"/>
    <property type="match status" value="1"/>
</dbReference>
<evidence type="ECO:0000259" key="7">
    <source>
        <dbReference type="Pfam" id="PF00294"/>
    </source>
</evidence>
<sequence length="355" mass="38998">MVRTTPSCSWADSGSSQIREANKVVLLLSLNTSLDRTLVLDDFQSGKVYRARAEHWAAGGKALNVLRMLNQLGKTTRTLLTVGGMTGTAILQLLADENLDSQCIFYDIEGYSRICDVIIETSRNVSTVINTQGPTLSEKELLTVLQGVDTHMNTYKPNYLILTGSLPPGTPTSIYAQLVTKSHENNVRCVVDASGDALLLATQAVPWLVKVNWFEFMQIAPALSTNLGISMDSRNYPWYLRIHPLCEALHRRGTNVVVTNGMEGNAAWTDDGYWRTSSISLAARNATGSGDAFLAGLISNFIDTHDFRKALRWASATGANKALHLKACVDDAQTIEELARNLNQDELFSQTAREN</sequence>
<dbReference type="AlphaFoldDB" id="A0A2T2WUR5"/>
<comment type="catalytic activity">
    <reaction evidence="6">
        <text>D-tagatofuranose 6-phosphate + ATP = D-tagatofuranose 1,6-bisphosphate + ADP + H(+)</text>
        <dbReference type="Rhea" id="RHEA:12420"/>
        <dbReference type="ChEBI" id="CHEBI:15378"/>
        <dbReference type="ChEBI" id="CHEBI:30616"/>
        <dbReference type="ChEBI" id="CHEBI:58694"/>
        <dbReference type="ChEBI" id="CHEBI:58695"/>
        <dbReference type="ChEBI" id="CHEBI:456216"/>
        <dbReference type="EC" id="2.7.1.144"/>
    </reaction>
</comment>